<organism evidence="1 2">
    <name type="scientific">Tuber magnatum</name>
    <name type="common">white Piedmont truffle</name>
    <dbReference type="NCBI Taxonomy" id="42249"/>
    <lineage>
        <taxon>Eukaryota</taxon>
        <taxon>Fungi</taxon>
        <taxon>Dikarya</taxon>
        <taxon>Ascomycota</taxon>
        <taxon>Pezizomycotina</taxon>
        <taxon>Pezizomycetes</taxon>
        <taxon>Pezizales</taxon>
        <taxon>Tuberaceae</taxon>
        <taxon>Tuber</taxon>
    </lineage>
</organism>
<protein>
    <submittedName>
        <fullName evidence="1">Uncharacterized protein</fullName>
    </submittedName>
</protein>
<dbReference type="EMBL" id="PYWC01000079">
    <property type="protein sequence ID" value="PWW73503.1"/>
    <property type="molecule type" value="Genomic_DNA"/>
</dbReference>
<dbReference type="Proteomes" id="UP000246991">
    <property type="component" value="Unassembled WGS sequence"/>
</dbReference>
<reference evidence="1 2" key="1">
    <citation type="submission" date="2018-03" db="EMBL/GenBank/DDBJ databases">
        <title>Genomes of Pezizomycetes fungi and the evolution of truffles.</title>
        <authorList>
            <person name="Murat C."/>
            <person name="Payen T."/>
            <person name="Noel B."/>
            <person name="Kuo A."/>
            <person name="Martin F.M."/>
        </authorList>
    </citation>
    <scope>NUCLEOTIDE SEQUENCE [LARGE SCALE GENOMIC DNA]</scope>
    <source>
        <strain evidence="1">091103-1</strain>
    </source>
</reference>
<accession>A0A317SGF6</accession>
<sequence length="56" mass="6592">MKWSRENNPNRADWGRHLLTFESRWAADELFRGLQGLKTAAGANRFTMLKRVNPQF</sequence>
<proteinExistence type="predicted"/>
<dbReference type="OrthoDB" id="5364171at2759"/>
<dbReference type="AlphaFoldDB" id="A0A317SGF6"/>
<keyword evidence="2" id="KW-1185">Reference proteome</keyword>
<evidence type="ECO:0000313" key="2">
    <source>
        <dbReference type="Proteomes" id="UP000246991"/>
    </source>
</evidence>
<evidence type="ECO:0000313" key="1">
    <source>
        <dbReference type="EMBL" id="PWW73503.1"/>
    </source>
</evidence>
<gene>
    <name evidence="1" type="ORF">C7212DRAFT_333255</name>
</gene>
<comment type="caution">
    <text evidence="1">The sequence shown here is derived from an EMBL/GenBank/DDBJ whole genome shotgun (WGS) entry which is preliminary data.</text>
</comment>
<name>A0A317SGF6_9PEZI</name>